<evidence type="ECO:0000313" key="1">
    <source>
        <dbReference type="EMBL" id="KAI0093234.1"/>
    </source>
</evidence>
<proteinExistence type="predicted"/>
<dbReference type="Proteomes" id="UP001055072">
    <property type="component" value="Unassembled WGS sequence"/>
</dbReference>
<dbReference type="EMBL" id="MU274902">
    <property type="protein sequence ID" value="KAI0093234.1"/>
    <property type="molecule type" value="Genomic_DNA"/>
</dbReference>
<evidence type="ECO:0000313" key="2">
    <source>
        <dbReference type="Proteomes" id="UP001055072"/>
    </source>
</evidence>
<protein>
    <submittedName>
        <fullName evidence="1">Uncharacterized protein</fullName>
    </submittedName>
</protein>
<reference evidence="1" key="1">
    <citation type="journal article" date="2021" name="Environ. Microbiol.">
        <title>Gene family expansions and transcriptome signatures uncover fungal adaptations to wood decay.</title>
        <authorList>
            <person name="Hage H."/>
            <person name="Miyauchi S."/>
            <person name="Viragh M."/>
            <person name="Drula E."/>
            <person name="Min B."/>
            <person name="Chaduli D."/>
            <person name="Navarro D."/>
            <person name="Favel A."/>
            <person name="Norest M."/>
            <person name="Lesage-Meessen L."/>
            <person name="Balint B."/>
            <person name="Merenyi Z."/>
            <person name="de Eugenio L."/>
            <person name="Morin E."/>
            <person name="Martinez A.T."/>
            <person name="Baldrian P."/>
            <person name="Stursova M."/>
            <person name="Martinez M.J."/>
            <person name="Novotny C."/>
            <person name="Magnuson J.K."/>
            <person name="Spatafora J.W."/>
            <person name="Maurice S."/>
            <person name="Pangilinan J."/>
            <person name="Andreopoulos W."/>
            <person name="LaButti K."/>
            <person name="Hundley H."/>
            <person name="Na H."/>
            <person name="Kuo A."/>
            <person name="Barry K."/>
            <person name="Lipzen A."/>
            <person name="Henrissat B."/>
            <person name="Riley R."/>
            <person name="Ahrendt S."/>
            <person name="Nagy L.G."/>
            <person name="Grigoriev I.V."/>
            <person name="Martin F."/>
            <person name="Rosso M.N."/>
        </authorList>
    </citation>
    <scope>NUCLEOTIDE SEQUENCE</scope>
    <source>
        <strain evidence="1">CBS 384.51</strain>
    </source>
</reference>
<sequence length="296" mass="33013">MPIVPNAIKTVELQQAMRYMQVISIALLLYDWLLIFADEVKYIWTSRLTFVKLLYLWSRYSPIADTVLGFLSHFTFLSPQECKLNNTVNTFLGSAGIYSGELVLVWRTFALWQDSKRVRYGLGAVWALMFPLGLYSTVSFVTSTVYSPQLFPNQPGCNLVKGSSAIAGDFVGLVVLEITIVILTVVKAIHHAKGNPSLVRFQYVRTLYRDGVLFFICLTVLSVGNFLALFLGPKANALLLPTFLRVMHSTLCCRVILNLRSAASSDNELPQSIHPSRQGTGTLSALQFVASRTCRT</sequence>
<keyword evidence="2" id="KW-1185">Reference proteome</keyword>
<accession>A0ACB8UGR3</accession>
<comment type="caution">
    <text evidence="1">The sequence shown here is derived from an EMBL/GenBank/DDBJ whole genome shotgun (WGS) entry which is preliminary data.</text>
</comment>
<organism evidence="1 2">
    <name type="scientific">Irpex rosettiformis</name>
    <dbReference type="NCBI Taxonomy" id="378272"/>
    <lineage>
        <taxon>Eukaryota</taxon>
        <taxon>Fungi</taxon>
        <taxon>Dikarya</taxon>
        <taxon>Basidiomycota</taxon>
        <taxon>Agaricomycotina</taxon>
        <taxon>Agaricomycetes</taxon>
        <taxon>Polyporales</taxon>
        <taxon>Irpicaceae</taxon>
        <taxon>Irpex</taxon>
    </lineage>
</organism>
<gene>
    <name evidence="1" type="ORF">BDY19DRAFT_416377</name>
</gene>
<name>A0ACB8UGR3_9APHY</name>